<dbReference type="Gene3D" id="2.170.16.10">
    <property type="entry name" value="Hedgehog/Intein (Hint) domain"/>
    <property type="match status" value="1"/>
</dbReference>
<accession>A0A0N9HYP4</accession>
<dbReference type="InterPro" id="IPR036844">
    <property type="entry name" value="Hint_dom_sf"/>
</dbReference>
<feature type="compositionally biased region" description="Basic and acidic residues" evidence="1">
    <location>
        <begin position="1"/>
        <end position="10"/>
    </location>
</feature>
<dbReference type="KEGG" id="kphy:AOZ06_17065"/>
<evidence type="ECO:0000313" key="3">
    <source>
        <dbReference type="Proteomes" id="UP000063699"/>
    </source>
</evidence>
<dbReference type="Proteomes" id="UP000063699">
    <property type="component" value="Chromosome"/>
</dbReference>
<protein>
    <recommendedName>
        <fullName evidence="4">Hint domain-containing protein</fullName>
    </recommendedName>
</protein>
<name>A0A0N9HYP4_9PSEU</name>
<evidence type="ECO:0008006" key="4">
    <source>
        <dbReference type="Google" id="ProtNLM"/>
    </source>
</evidence>
<evidence type="ECO:0000313" key="2">
    <source>
        <dbReference type="EMBL" id="ALG08392.1"/>
    </source>
</evidence>
<sequence length="125" mass="13428">MADGTRKPIKDITLGDNVLAPGPTTGRTEVREVTHVRSYASQRTLVEVAAGSDSGSGGTVVATDDNPFWVESDKRLSKAVDLKPGHKFATADNRDVTATGTRSWNEVRRARSRGQAAARHTGWPV</sequence>
<dbReference type="SUPFAM" id="SSF51294">
    <property type="entry name" value="Hedgehog/intein (Hint) domain"/>
    <property type="match status" value="1"/>
</dbReference>
<dbReference type="RefSeq" id="WP_054290299.1">
    <property type="nucleotide sequence ID" value="NZ_CP012752.1"/>
</dbReference>
<keyword evidence="3" id="KW-1185">Reference proteome</keyword>
<dbReference type="STRING" id="860235.AOZ06_17065"/>
<feature type="region of interest" description="Disordered" evidence="1">
    <location>
        <begin position="93"/>
        <end position="125"/>
    </location>
</feature>
<feature type="region of interest" description="Disordered" evidence="1">
    <location>
        <begin position="1"/>
        <end position="25"/>
    </location>
</feature>
<reference evidence="2 3" key="1">
    <citation type="submission" date="2015-07" db="EMBL/GenBank/DDBJ databases">
        <title>Genome sequencing of Kibdelosporangium phytohabitans.</title>
        <authorList>
            <person name="Qin S."/>
            <person name="Xing K."/>
        </authorList>
    </citation>
    <scope>NUCLEOTIDE SEQUENCE [LARGE SCALE GENOMIC DNA]</scope>
    <source>
        <strain evidence="2 3">KLBMP1111</strain>
    </source>
</reference>
<evidence type="ECO:0000256" key="1">
    <source>
        <dbReference type="SAM" id="MobiDB-lite"/>
    </source>
</evidence>
<dbReference type="AlphaFoldDB" id="A0A0N9HYP4"/>
<dbReference type="OrthoDB" id="291011at2"/>
<dbReference type="EMBL" id="CP012752">
    <property type="protein sequence ID" value="ALG08392.1"/>
    <property type="molecule type" value="Genomic_DNA"/>
</dbReference>
<proteinExistence type="predicted"/>
<organism evidence="2 3">
    <name type="scientific">Kibdelosporangium phytohabitans</name>
    <dbReference type="NCBI Taxonomy" id="860235"/>
    <lineage>
        <taxon>Bacteria</taxon>
        <taxon>Bacillati</taxon>
        <taxon>Actinomycetota</taxon>
        <taxon>Actinomycetes</taxon>
        <taxon>Pseudonocardiales</taxon>
        <taxon>Pseudonocardiaceae</taxon>
        <taxon>Kibdelosporangium</taxon>
    </lineage>
</organism>
<gene>
    <name evidence="2" type="ORF">AOZ06_17065</name>
</gene>